<dbReference type="AlphaFoldDB" id="A0A0A9GRZ9"/>
<reference evidence="1" key="2">
    <citation type="journal article" date="2015" name="Data Brief">
        <title>Shoot transcriptome of the giant reed, Arundo donax.</title>
        <authorList>
            <person name="Barrero R.A."/>
            <person name="Guerrero F.D."/>
            <person name="Moolhuijzen P."/>
            <person name="Goolsby J.A."/>
            <person name="Tidwell J."/>
            <person name="Bellgard S.E."/>
            <person name="Bellgard M.I."/>
        </authorList>
    </citation>
    <scope>NUCLEOTIDE SEQUENCE</scope>
    <source>
        <tissue evidence="1">Shoot tissue taken approximately 20 cm above the soil surface</tissue>
    </source>
</reference>
<proteinExistence type="predicted"/>
<dbReference type="EMBL" id="GBRH01171727">
    <property type="protein sequence ID" value="JAE26169.1"/>
    <property type="molecule type" value="Transcribed_RNA"/>
</dbReference>
<reference evidence="1" key="1">
    <citation type="submission" date="2014-09" db="EMBL/GenBank/DDBJ databases">
        <authorList>
            <person name="Magalhaes I.L.F."/>
            <person name="Oliveira U."/>
            <person name="Santos F.R."/>
            <person name="Vidigal T.H.D.A."/>
            <person name="Brescovit A.D."/>
            <person name="Santos A.J."/>
        </authorList>
    </citation>
    <scope>NUCLEOTIDE SEQUENCE</scope>
    <source>
        <tissue evidence="1">Shoot tissue taken approximately 20 cm above the soil surface</tissue>
    </source>
</reference>
<accession>A0A0A9GRZ9</accession>
<evidence type="ECO:0000313" key="1">
    <source>
        <dbReference type="EMBL" id="JAE26169.1"/>
    </source>
</evidence>
<organism evidence="1">
    <name type="scientific">Arundo donax</name>
    <name type="common">Giant reed</name>
    <name type="synonym">Donax arundinaceus</name>
    <dbReference type="NCBI Taxonomy" id="35708"/>
    <lineage>
        <taxon>Eukaryota</taxon>
        <taxon>Viridiplantae</taxon>
        <taxon>Streptophyta</taxon>
        <taxon>Embryophyta</taxon>
        <taxon>Tracheophyta</taxon>
        <taxon>Spermatophyta</taxon>
        <taxon>Magnoliopsida</taxon>
        <taxon>Liliopsida</taxon>
        <taxon>Poales</taxon>
        <taxon>Poaceae</taxon>
        <taxon>PACMAD clade</taxon>
        <taxon>Arundinoideae</taxon>
        <taxon>Arundineae</taxon>
        <taxon>Arundo</taxon>
    </lineage>
</organism>
<sequence length="46" mass="5354">MLGPKSRTAEQQQILHRLWHVSTTNMLHSRTQDSIHMCDVCFSSEI</sequence>
<protein>
    <submittedName>
        <fullName evidence="1">Uncharacterized protein</fullName>
    </submittedName>
</protein>
<name>A0A0A9GRZ9_ARUDO</name>